<feature type="signal peptide" evidence="1">
    <location>
        <begin position="1"/>
        <end position="20"/>
    </location>
</feature>
<evidence type="ECO:0000313" key="3">
    <source>
        <dbReference type="Proteomes" id="UP000001935"/>
    </source>
</evidence>
<proteinExistence type="predicted"/>
<dbReference type="STRING" id="290397.Adeh_3416"/>
<dbReference type="EMBL" id="CP000251">
    <property type="protein sequence ID" value="ABC83183.1"/>
    <property type="molecule type" value="Genomic_DNA"/>
</dbReference>
<evidence type="ECO:0008006" key="4">
    <source>
        <dbReference type="Google" id="ProtNLM"/>
    </source>
</evidence>
<keyword evidence="1" id="KW-0732">Signal</keyword>
<sequence>MPHPAALTARLAVAALLATAACGGGGGGGASGPGGVPLDPARPGDALLISALGHYDAANALAAASRAATDPAVAAAKASDAVAEYRLAQADLRRLPVAFPQSIRLDNAAYLDGRCSYEVGTLSADPADFADARDRLDAAEAAFPGSPLLDAVAYFEGRARFQLAALAQAAAGASTAAVQAGYAAAWDEFRRSRQASGGGTWSDNALYYLGRADYEIGYLAVHPLETGAVAPADGTPAQAAAVASFDRAEAELAAVAAASSYFDNARYYLGRSHFEEPSDSTVTGWQALRTASLGAAAAAFGQVLGVQGSIYRDGAQYWRGRAHQSLAVYAADPAPELAAASADFHAVIAGASSWRDNALYHALKAYLAWPAPGPYCSAARPGDASPASACAASGALSTLVASDPAFAASTYPALAATALSAAGCACP</sequence>
<reference evidence="2" key="1">
    <citation type="submission" date="2006-01" db="EMBL/GenBank/DDBJ databases">
        <title>Complete sequence of Anaeromyxobacter dehalogenans 2CP-C.</title>
        <authorList>
            <consortium name="US DOE Joint Genome Institute"/>
            <person name="Copeland A."/>
            <person name="Lucas S."/>
            <person name="Lapidus A."/>
            <person name="Barry K."/>
            <person name="Detter J.C."/>
            <person name="Glavina T."/>
            <person name="Hammon N."/>
            <person name="Israni S."/>
            <person name="Pitluck S."/>
            <person name="Brettin T."/>
            <person name="Bruce D."/>
            <person name="Han C."/>
            <person name="Tapia R."/>
            <person name="Gilna P."/>
            <person name="Kiss H."/>
            <person name="Schmutz J."/>
            <person name="Larimer F."/>
            <person name="Land M."/>
            <person name="Kyrpides N."/>
            <person name="Anderson I."/>
            <person name="Sanford R.A."/>
            <person name="Ritalahti K.M."/>
            <person name="Thomas H.S."/>
            <person name="Kirby J.R."/>
            <person name="Zhulin I.B."/>
            <person name="Loeffler F.E."/>
            <person name="Richardson P."/>
        </authorList>
    </citation>
    <scope>NUCLEOTIDE SEQUENCE</scope>
    <source>
        <strain evidence="2">2CP-C</strain>
    </source>
</reference>
<dbReference type="RefSeq" id="WP_011422465.1">
    <property type="nucleotide sequence ID" value="NC_007760.1"/>
</dbReference>
<dbReference type="AlphaFoldDB" id="Q2IF28"/>
<accession>Q2IF28</accession>
<dbReference type="KEGG" id="ade:Adeh_3416"/>
<dbReference type="InterPro" id="IPR011990">
    <property type="entry name" value="TPR-like_helical_dom_sf"/>
</dbReference>
<feature type="chain" id="PRO_5004209651" description="Lipoprotein" evidence="1">
    <location>
        <begin position="21"/>
        <end position="427"/>
    </location>
</feature>
<dbReference type="OrthoDB" id="5526270at2"/>
<protein>
    <recommendedName>
        <fullName evidence="4">Lipoprotein</fullName>
    </recommendedName>
</protein>
<dbReference type="HOGENOM" id="CLU_641980_0_0_7"/>
<dbReference type="Proteomes" id="UP000001935">
    <property type="component" value="Chromosome"/>
</dbReference>
<name>Q2IF28_ANADE</name>
<organism evidence="2 3">
    <name type="scientific">Anaeromyxobacter dehalogenans (strain 2CP-C)</name>
    <dbReference type="NCBI Taxonomy" id="290397"/>
    <lineage>
        <taxon>Bacteria</taxon>
        <taxon>Pseudomonadati</taxon>
        <taxon>Myxococcota</taxon>
        <taxon>Myxococcia</taxon>
        <taxon>Myxococcales</taxon>
        <taxon>Cystobacterineae</taxon>
        <taxon>Anaeromyxobacteraceae</taxon>
        <taxon>Anaeromyxobacter</taxon>
    </lineage>
</organism>
<gene>
    <name evidence="2" type="ordered locus">Adeh_3416</name>
</gene>
<evidence type="ECO:0000256" key="1">
    <source>
        <dbReference type="SAM" id="SignalP"/>
    </source>
</evidence>
<evidence type="ECO:0000313" key="2">
    <source>
        <dbReference type="EMBL" id="ABC83183.1"/>
    </source>
</evidence>
<dbReference type="Gene3D" id="1.25.40.10">
    <property type="entry name" value="Tetratricopeptide repeat domain"/>
    <property type="match status" value="1"/>
</dbReference>